<sequence>MKRLTANIISINVGKKQTLEGFGESVSSAIKKEPVYDQIFLSENNLVGDEQADLVNHGGLDKAVCVYPYDHYVFWEEELSMNLLPGAFGENITIKGLVENDVNIGDIFQWGEAQVQVSQPRKPCHKLAKQLNVPSMPKRVIERGYTGFYLRVLKEGHVSRETPLQFITRSTEVSIAYINQLYYQKKADNELIKSTAAVPELATSWKEMLLKKVK</sequence>
<dbReference type="GO" id="GO:0030151">
    <property type="term" value="F:molybdenum ion binding"/>
    <property type="evidence" value="ECO:0007669"/>
    <property type="project" value="InterPro"/>
</dbReference>
<organism evidence="2 3">
    <name type="scientific">Salipaludibacillus neizhouensis</name>
    <dbReference type="NCBI Taxonomy" id="885475"/>
    <lineage>
        <taxon>Bacteria</taxon>
        <taxon>Bacillati</taxon>
        <taxon>Bacillota</taxon>
        <taxon>Bacilli</taxon>
        <taxon>Bacillales</taxon>
        <taxon>Bacillaceae</taxon>
    </lineage>
</organism>
<reference evidence="2 3" key="1">
    <citation type="submission" date="2017-10" db="EMBL/GenBank/DDBJ databases">
        <title>Bacillus sp. nov., a halophilic bacterium isolated from a Keqin Lake.</title>
        <authorList>
            <person name="Wang H."/>
        </authorList>
    </citation>
    <scope>NUCLEOTIDE SEQUENCE [LARGE SCALE GENOMIC DNA]</scope>
    <source>
        <strain evidence="2 3">KCTC 13187</strain>
    </source>
</reference>
<evidence type="ECO:0000313" key="3">
    <source>
        <dbReference type="Proteomes" id="UP000281498"/>
    </source>
</evidence>
<feature type="domain" description="MOSC" evidence="1">
    <location>
        <begin position="33"/>
        <end position="167"/>
    </location>
</feature>
<dbReference type="RefSeq" id="WP_110937006.1">
    <property type="nucleotide sequence ID" value="NZ_KZ614146.1"/>
</dbReference>
<dbReference type="Pfam" id="PF03475">
    <property type="entry name" value="YiiM_3-alpha"/>
    <property type="match status" value="1"/>
</dbReference>
<dbReference type="EMBL" id="PDOE01000008">
    <property type="protein sequence ID" value="RKL66174.1"/>
    <property type="molecule type" value="Genomic_DNA"/>
</dbReference>
<dbReference type="GO" id="GO:0030170">
    <property type="term" value="F:pyridoxal phosphate binding"/>
    <property type="evidence" value="ECO:0007669"/>
    <property type="project" value="InterPro"/>
</dbReference>
<evidence type="ECO:0000313" key="2">
    <source>
        <dbReference type="EMBL" id="RKL66174.1"/>
    </source>
</evidence>
<dbReference type="InterPro" id="IPR005163">
    <property type="entry name" value="Tri_helical_YiiM-like"/>
</dbReference>
<dbReference type="PROSITE" id="PS51340">
    <property type="entry name" value="MOSC"/>
    <property type="match status" value="1"/>
</dbReference>
<keyword evidence="3" id="KW-1185">Reference proteome</keyword>
<accession>A0A3A9JZ49</accession>
<dbReference type="Proteomes" id="UP000281498">
    <property type="component" value="Unassembled WGS sequence"/>
</dbReference>
<dbReference type="InterPro" id="IPR052353">
    <property type="entry name" value="Benzoxazolinone_Detox_Enz"/>
</dbReference>
<dbReference type="GO" id="GO:0003824">
    <property type="term" value="F:catalytic activity"/>
    <property type="evidence" value="ECO:0007669"/>
    <property type="project" value="InterPro"/>
</dbReference>
<dbReference type="Pfam" id="PF03473">
    <property type="entry name" value="MOSC"/>
    <property type="match status" value="1"/>
</dbReference>
<dbReference type="OrthoDB" id="9786134at2"/>
<dbReference type="PANTHER" id="PTHR30212:SF4">
    <property type="entry name" value="MOSC DOMAIN-CONTAINING PROTEIN"/>
    <property type="match status" value="1"/>
</dbReference>
<dbReference type="PANTHER" id="PTHR30212">
    <property type="entry name" value="PROTEIN YIIM"/>
    <property type="match status" value="1"/>
</dbReference>
<dbReference type="InterPro" id="IPR011037">
    <property type="entry name" value="Pyrv_Knase-like_insert_dom_sf"/>
</dbReference>
<proteinExistence type="predicted"/>
<protein>
    <submittedName>
        <fullName evidence="2">MOSC domain-containing protein</fullName>
    </submittedName>
</protein>
<comment type="caution">
    <text evidence="2">The sequence shown here is derived from an EMBL/GenBank/DDBJ whole genome shotgun (WGS) entry which is preliminary data.</text>
</comment>
<dbReference type="AlphaFoldDB" id="A0A3A9JZ49"/>
<dbReference type="Gene3D" id="2.40.33.20">
    <property type="entry name" value="PK beta-barrel domain-like"/>
    <property type="match status" value="1"/>
</dbReference>
<gene>
    <name evidence="2" type="ORF">CR203_16590</name>
</gene>
<dbReference type="InterPro" id="IPR005302">
    <property type="entry name" value="MoCF_Sase_C"/>
</dbReference>
<dbReference type="SUPFAM" id="SSF50800">
    <property type="entry name" value="PK beta-barrel domain-like"/>
    <property type="match status" value="1"/>
</dbReference>
<evidence type="ECO:0000259" key="1">
    <source>
        <dbReference type="PROSITE" id="PS51340"/>
    </source>
</evidence>
<name>A0A3A9JZ49_9BACI</name>